<organism evidence="1 2">
    <name type="scientific">Methylomonas rapida</name>
    <dbReference type="NCBI Taxonomy" id="2963939"/>
    <lineage>
        <taxon>Bacteria</taxon>
        <taxon>Pseudomonadati</taxon>
        <taxon>Pseudomonadota</taxon>
        <taxon>Gammaproteobacteria</taxon>
        <taxon>Methylococcales</taxon>
        <taxon>Methylococcaceae</taxon>
        <taxon>Methylomonas</taxon>
    </lineage>
</organism>
<evidence type="ECO:0000313" key="1">
    <source>
        <dbReference type="EMBL" id="WAR43901.1"/>
    </source>
</evidence>
<accession>A0ABY7GI22</accession>
<dbReference type="RefSeq" id="WP_269021863.1">
    <property type="nucleotide sequence ID" value="NZ_CP113517.1"/>
</dbReference>
<dbReference type="EMBL" id="CP113517">
    <property type="protein sequence ID" value="WAR43901.1"/>
    <property type="molecule type" value="Genomic_DNA"/>
</dbReference>
<name>A0ABY7GI22_9GAMM</name>
<sequence length="483" mass="54179">MRAMPQAQAAHQLNQLLKKIKDDMCEPSALLPVLLGLTPISLRYANGLATAATAPSEHKNFAASRKVAKLCMQLLRQLALLFCQLAEQENLANAERQTAIYYALQCVGHCLRVYCLFYETPSATLWKKSAALYELASSKQYLRTHQSTKLTEFRQQNDIETVLKRNLLFSILRPALHAPSEINQFFELANHYADQLQISTAPDGNDFGFYWDLNDEQPPCKVRKARRPLPHGFLAIDAQTIGLALQQDVHVAHLERLLQTKIALLLSNYQAVFDSIIPGHPSHSEFLLGFKDVSAFLLELNKLQKIRQLSGQAKASGNPRRNLALVPLEHEKNAFEWMNQAIAKTNAISKVGNVLKITHTEYTIAEGGVFDCFTGDLAMFYRDQQPATLAIIREQSSLSISNVTHILMEKIPGPYSIYTIQSGSNNQQAIVVDEEGKDPQVFLPPGKYAVDGKIPLTIEESLHLTACLESTSFFARFRFYFDS</sequence>
<gene>
    <name evidence="1" type="ORF">NM686_016210</name>
</gene>
<dbReference type="Proteomes" id="UP001162780">
    <property type="component" value="Chromosome"/>
</dbReference>
<evidence type="ECO:0000313" key="2">
    <source>
        <dbReference type="Proteomes" id="UP001162780"/>
    </source>
</evidence>
<proteinExistence type="predicted"/>
<keyword evidence="2" id="KW-1185">Reference proteome</keyword>
<protein>
    <submittedName>
        <fullName evidence="1">Uncharacterized protein</fullName>
    </submittedName>
</protein>
<reference evidence="1" key="1">
    <citation type="submission" date="2022-11" db="EMBL/GenBank/DDBJ databases">
        <title>Methylomonas rapida sp. nov., Carotenoid-Producing Obligate Methanotrophs with High Growth Characteristics and Biotechnological Potential.</title>
        <authorList>
            <person name="Tikhonova E.N."/>
            <person name="Suleimanov R.Z."/>
            <person name="Miroshnikov K."/>
            <person name="Oshkin I.Y."/>
            <person name="Belova S.E."/>
            <person name="Danilova O.V."/>
            <person name="Ashikhmin A."/>
            <person name="Konopkin A."/>
            <person name="But S.Y."/>
            <person name="Khmelenina V.N."/>
            <person name="Kuznetsov N."/>
            <person name="Pimenov N.V."/>
            <person name="Dedysh S.N."/>
        </authorList>
    </citation>
    <scope>NUCLEOTIDE SEQUENCE</scope>
    <source>
        <strain evidence="1">MP1</strain>
    </source>
</reference>